<dbReference type="PATRIC" id="fig|29536.5.peg.434"/>
<dbReference type="Proteomes" id="UP000093807">
    <property type="component" value="Unassembled WGS sequence"/>
</dbReference>
<keyword evidence="2" id="KW-1185">Reference proteome</keyword>
<dbReference type="AlphaFoldDB" id="A0A199XTU9"/>
<gene>
    <name evidence="1" type="ORF">FLB_04070</name>
</gene>
<accession>A0A199XTU9</accession>
<comment type="caution">
    <text evidence="1">The sequence shown here is derived from an EMBL/GenBank/DDBJ whole genome shotgun (WGS) entry which is preliminary data.</text>
</comment>
<name>A0A199XTU9_9FLAO</name>
<evidence type="ECO:0000313" key="2">
    <source>
        <dbReference type="Proteomes" id="UP000093807"/>
    </source>
</evidence>
<dbReference type="EMBL" id="JMTM01000016">
    <property type="protein sequence ID" value="OAZ05183.1"/>
    <property type="molecule type" value="Genomic_DNA"/>
</dbReference>
<evidence type="ECO:0000313" key="1">
    <source>
        <dbReference type="EMBL" id="OAZ05183.1"/>
    </source>
</evidence>
<organism evidence="1 2">
    <name type="scientific">Flavobacterium succinicans</name>
    <dbReference type="NCBI Taxonomy" id="29536"/>
    <lineage>
        <taxon>Bacteria</taxon>
        <taxon>Pseudomonadati</taxon>
        <taxon>Bacteroidota</taxon>
        <taxon>Flavobacteriia</taxon>
        <taxon>Flavobacteriales</taxon>
        <taxon>Flavobacteriaceae</taxon>
        <taxon>Flavobacterium</taxon>
    </lineage>
</organism>
<dbReference type="OrthoDB" id="9145816at2"/>
<proteinExistence type="predicted"/>
<reference evidence="1 2" key="1">
    <citation type="submission" date="2016-06" db="EMBL/GenBank/DDBJ databases">
        <title>Draft genome sequence of Flavobacterium succinicans strain DD5b.</title>
        <authorList>
            <person name="Poehlein A."/>
            <person name="Daniel R."/>
            <person name="Simeonova D.D."/>
        </authorList>
    </citation>
    <scope>NUCLEOTIDE SEQUENCE [LARGE SCALE GENOMIC DNA]</scope>
    <source>
        <strain evidence="1 2">DD5b</strain>
    </source>
</reference>
<sequence>MERILKFTLTLLCGFYATAQVVGTPYIIPVDNRPILDQVGINPSFAFSTRKLRQLYTGPAVRIRRATDNAQADVAFDNTSIVSDNSTVTVAVAGGGLSVGNTLTLASFRSGSTLFVSTWYDQGANGYHGVQANTARQAVFSLNVIGPTNQYASLVFTGTAKHNVTVNQTLPVLLGSGLRGSVMMIGTVQNSTITNNSFGHSDISDNNIRWSTHMNWPDNNMYTDLGSSTDLNRSFFNDGTIGLGKNKQYTMIRATSSKIVRVSGIDRNNSTQNITSRTWSAGSTFGVGLTTGSLDTAFNQNGFTGNIPEFILFSEPLTAAQYGLIENNQILFWGAY</sequence>
<protein>
    <submittedName>
        <fullName evidence="1">Alpha-L-arabinofuranosidase B, catalytic</fullName>
    </submittedName>
</protein>
<dbReference type="RefSeq" id="WP_064714302.1">
    <property type="nucleotide sequence ID" value="NZ_JMTM01000016.1"/>
</dbReference>
<dbReference type="Gene3D" id="2.60.120.200">
    <property type="match status" value="1"/>
</dbReference>